<sequence>METVCKILVRLETSREKWNRSWKQMDKIVEELHNREVSSDSRAPRVRRRRRIDPTTVTGRVRHILRAVHKFGYSGSELTVCGRKRRERQNEETNAEGIEQTAQRIQPKKIGRVTDLLDSTLGNMTSKENCDIPTLERDPSFINFTDSAYWTMAFGPQLTTTNHADFPGNPGSVNDAPRPPQIPRVPTGAASTSWVLSFGKHSQTHKTKQIMVLRPVLLVHPPQHLECVTAGEILGEEADDSDLSRNGVRGRFAAQR</sequence>
<dbReference type="AlphaFoldDB" id="A0A6A4T104"/>
<dbReference type="EMBL" id="VEVO01000009">
    <property type="protein sequence ID" value="KAF0037988.1"/>
    <property type="molecule type" value="Genomic_DNA"/>
</dbReference>
<proteinExistence type="predicted"/>
<accession>A0A6A4T104</accession>
<reference evidence="2 3" key="1">
    <citation type="submission" date="2019-06" db="EMBL/GenBank/DDBJ databases">
        <title>Draft genomes of female and male turbot (Scophthalmus maximus).</title>
        <authorList>
            <person name="Xu H."/>
            <person name="Xu X.-W."/>
            <person name="Shao C."/>
            <person name="Chen S."/>
        </authorList>
    </citation>
    <scope>NUCLEOTIDE SEQUENCE [LARGE SCALE GENOMIC DNA]</scope>
    <source>
        <strain evidence="2">Ysfricsl-2016a</strain>
        <tissue evidence="2">Blood</tissue>
    </source>
</reference>
<evidence type="ECO:0000256" key="1">
    <source>
        <dbReference type="SAM" id="MobiDB-lite"/>
    </source>
</evidence>
<evidence type="ECO:0000313" key="2">
    <source>
        <dbReference type="EMBL" id="KAF0037988.1"/>
    </source>
</evidence>
<protein>
    <submittedName>
        <fullName evidence="2">Uncharacterized protein</fullName>
    </submittedName>
</protein>
<gene>
    <name evidence="2" type="ORF">F2P81_010862</name>
</gene>
<evidence type="ECO:0000313" key="3">
    <source>
        <dbReference type="Proteomes" id="UP000438429"/>
    </source>
</evidence>
<comment type="caution">
    <text evidence="2">The sequence shown here is derived from an EMBL/GenBank/DDBJ whole genome shotgun (WGS) entry which is preliminary data.</text>
</comment>
<organism evidence="2 3">
    <name type="scientific">Scophthalmus maximus</name>
    <name type="common">Turbot</name>
    <name type="synonym">Psetta maxima</name>
    <dbReference type="NCBI Taxonomy" id="52904"/>
    <lineage>
        <taxon>Eukaryota</taxon>
        <taxon>Metazoa</taxon>
        <taxon>Chordata</taxon>
        <taxon>Craniata</taxon>
        <taxon>Vertebrata</taxon>
        <taxon>Euteleostomi</taxon>
        <taxon>Actinopterygii</taxon>
        <taxon>Neopterygii</taxon>
        <taxon>Teleostei</taxon>
        <taxon>Neoteleostei</taxon>
        <taxon>Acanthomorphata</taxon>
        <taxon>Carangaria</taxon>
        <taxon>Pleuronectiformes</taxon>
        <taxon>Pleuronectoidei</taxon>
        <taxon>Scophthalmidae</taxon>
        <taxon>Scophthalmus</taxon>
    </lineage>
</organism>
<dbReference type="Proteomes" id="UP000438429">
    <property type="component" value="Unassembled WGS sequence"/>
</dbReference>
<feature type="region of interest" description="Disordered" evidence="1">
    <location>
        <begin position="161"/>
        <end position="188"/>
    </location>
</feature>
<name>A0A6A4T104_SCOMX</name>